<evidence type="ECO:0000256" key="2">
    <source>
        <dbReference type="ARBA" id="ARBA00006171"/>
    </source>
</evidence>
<gene>
    <name evidence="9" type="ORF">TRIADDRAFT_33235</name>
</gene>
<dbReference type="InterPro" id="IPR023198">
    <property type="entry name" value="PGP-like_dom2"/>
</dbReference>
<keyword evidence="5" id="KW-0460">Magnesium</keyword>
<comment type="cofactor">
    <cofactor evidence="1">
        <name>Mg(2+)</name>
        <dbReference type="ChEBI" id="CHEBI:18420"/>
    </cofactor>
</comment>
<keyword evidence="4" id="KW-0378">Hydrolase</keyword>
<dbReference type="GO" id="GO:0046872">
    <property type="term" value="F:metal ion binding"/>
    <property type="evidence" value="ECO:0007669"/>
    <property type="project" value="UniProtKB-KW"/>
</dbReference>
<dbReference type="EMBL" id="DS985270">
    <property type="protein sequence ID" value="EDV19597.1"/>
    <property type="molecule type" value="Genomic_DNA"/>
</dbReference>
<keyword evidence="10" id="KW-1185">Reference proteome</keyword>
<dbReference type="FunCoup" id="B3SCH6">
    <property type="interactions" value="198"/>
</dbReference>
<dbReference type="SUPFAM" id="SSF56784">
    <property type="entry name" value="HAD-like"/>
    <property type="match status" value="1"/>
</dbReference>
<dbReference type="OMA" id="IWCPHPG"/>
<dbReference type="InterPro" id="IPR023214">
    <property type="entry name" value="HAD_sf"/>
</dbReference>
<dbReference type="CTD" id="6759162"/>
<dbReference type="STRING" id="10228.B3SCH6"/>
<dbReference type="FunFam" id="1.10.150.240:FF:000001">
    <property type="entry name" value="Haloacid dehalogenase-like hydrolase domain"/>
    <property type="match status" value="1"/>
</dbReference>
<organism evidence="9 10">
    <name type="scientific">Trichoplax adhaerens</name>
    <name type="common">Trichoplax reptans</name>
    <dbReference type="NCBI Taxonomy" id="10228"/>
    <lineage>
        <taxon>Eukaryota</taxon>
        <taxon>Metazoa</taxon>
        <taxon>Placozoa</taxon>
        <taxon>Uniplacotomia</taxon>
        <taxon>Trichoplacea</taxon>
        <taxon>Trichoplacidae</taxon>
        <taxon>Trichoplax</taxon>
    </lineage>
</organism>
<proteinExistence type="inferred from homology"/>
<dbReference type="GO" id="GO:1990738">
    <property type="term" value="F:pseudouridine 5'-phosphatase activity"/>
    <property type="evidence" value="ECO:0007669"/>
    <property type="project" value="UniProtKB-EC"/>
</dbReference>
<dbReference type="InterPro" id="IPR036412">
    <property type="entry name" value="HAD-like_sf"/>
</dbReference>
<dbReference type="Gene3D" id="1.10.150.240">
    <property type="entry name" value="Putative phosphatase, domain 2"/>
    <property type="match status" value="1"/>
</dbReference>
<dbReference type="PhylomeDB" id="B3SCH6"/>
<name>B3SCH6_TRIAD</name>
<dbReference type="PANTHER" id="PTHR18901">
    <property type="entry name" value="2-DEOXYGLUCOSE-6-PHOSPHATE PHOSPHATASE 2"/>
    <property type="match status" value="1"/>
</dbReference>
<evidence type="ECO:0000313" key="10">
    <source>
        <dbReference type="Proteomes" id="UP000009022"/>
    </source>
</evidence>
<dbReference type="AlphaFoldDB" id="B3SCH6"/>
<dbReference type="Proteomes" id="UP000009022">
    <property type="component" value="Unassembled WGS sequence"/>
</dbReference>
<dbReference type="SFLD" id="SFLDG01135">
    <property type="entry name" value="C1.5.6:_HAD__Beta-PGM__Phospha"/>
    <property type="match status" value="1"/>
</dbReference>
<keyword evidence="3" id="KW-0479">Metal-binding</keyword>
<protein>
    <recommendedName>
        <fullName evidence="7">pseudouridine 5'-phosphatase</fullName>
        <ecNumber evidence="7">3.1.3.96</ecNumber>
    </recommendedName>
    <alternativeName>
        <fullName evidence="8">Pseudouridine-5'-monophosphatase</fullName>
    </alternativeName>
</protein>
<evidence type="ECO:0000256" key="4">
    <source>
        <dbReference type="ARBA" id="ARBA00022801"/>
    </source>
</evidence>
<dbReference type="SFLD" id="SFLDG01129">
    <property type="entry name" value="C1.5:_HAD__Beta-PGM__Phosphata"/>
    <property type="match status" value="1"/>
</dbReference>
<dbReference type="GeneID" id="6759162"/>
<dbReference type="EC" id="3.1.3.96" evidence="7"/>
<dbReference type="RefSeq" id="XP_002117930.1">
    <property type="nucleotide sequence ID" value="XM_002117894.1"/>
</dbReference>
<evidence type="ECO:0000256" key="3">
    <source>
        <dbReference type="ARBA" id="ARBA00022723"/>
    </source>
</evidence>
<dbReference type="Gene3D" id="3.40.50.1000">
    <property type="entry name" value="HAD superfamily/HAD-like"/>
    <property type="match status" value="1"/>
</dbReference>
<dbReference type="OrthoDB" id="40579at2759"/>
<evidence type="ECO:0000256" key="6">
    <source>
        <dbReference type="ARBA" id="ARBA00052504"/>
    </source>
</evidence>
<dbReference type="FunFam" id="3.40.50.1000:FF:000055">
    <property type="entry name" value="Haloacid dehalogenase-like hydrolase family protein"/>
    <property type="match status" value="1"/>
</dbReference>
<evidence type="ECO:0000256" key="1">
    <source>
        <dbReference type="ARBA" id="ARBA00001946"/>
    </source>
</evidence>
<dbReference type="InParanoid" id="B3SCH6"/>
<dbReference type="InterPro" id="IPR006439">
    <property type="entry name" value="HAD-SF_hydro_IA"/>
</dbReference>
<sequence>MLPKITHVIFDMDGLLLDSERIYTEVTQEIAQRYGKNFTWDIKVQLMGRTQAKSNEIALKLMDLPMTPEEYATETRRLQQEKFKHVALMPGAERLVRHLHRHGIPICVASGSAKYNYDIKVTNYQDLFGLFHHVVLGSDPEVKRCKPDPDAFLVAASRFDNPPADPENVLVFEDAVHGVAASCAAKMPVVMVPDPRMDPEHFKKATLVLKSLEEFKPEEFGLPPFDE</sequence>
<evidence type="ECO:0000256" key="7">
    <source>
        <dbReference type="ARBA" id="ARBA00066578"/>
    </source>
</evidence>
<dbReference type="GO" id="GO:0016791">
    <property type="term" value="F:phosphatase activity"/>
    <property type="evidence" value="ECO:0000318"/>
    <property type="project" value="GO_Central"/>
</dbReference>
<dbReference type="Pfam" id="PF00702">
    <property type="entry name" value="Hydrolase"/>
    <property type="match status" value="1"/>
</dbReference>
<dbReference type="HOGENOM" id="CLU_045011_13_0_1"/>
<dbReference type="KEGG" id="tad:TRIADDRAFT_33235"/>
<evidence type="ECO:0000256" key="8">
    <source>
        <dbReference type="ARBA" id="ARBA00083904"/>
    </source>
</evidence>
<evidence type="ECO:0000256" key="5">
    <source>
        <dbReference type="ARBA" id="ARBA00022842"/>
    </source>
</evidence>
<comment type="catalytic activity">
    <reaction evidence="6">
        <text>psi-UMP + H2O = pseudouridine + phosphate</text>
        <dbReference type="Rhea" id="RHEA:10944"/>
        <dbReference type="ChEBI" id="CHEBI:15377"/>
        <dbReference type="ChEBI" id="CHEBI:17802"/>
        <dbReference type="ChEBI" id="CHEBI:43474"/>
        <dbReference type="ChEBI" id="CHEBI:58380"/>
        <dbReference type="EC" id="3.1.3.96"/>
    </reaction>
</comment>
<dbReference type="eggNOG" id="KOG2914">
    <property type="taxonomic scope" value="Eukaryota"/>
</dbReference>
<evidence type="ECO:0000313" key="9">
    <source>
        <dbReference type="EMBL" id="EDV19597.1"/>
    </source>
</evidence>
<dbReference type="SFLD" id="SFLDS00003">
    <property type="entry name" value="Haloacid_Dehalogenase"/>
    <property type="match status" value="1"/>
</dbReference>
<accession>B3SCH6</accession>
<comment type="similarity">
    <text evidence="2">Belongs to the HAD-like hydrolase superfamily. CbbY/CbbZ/Gph/YieH family.</text>
</comment>
<reference evidence="9 10" key="1">
    <citation type="journal article" date="2008" name="Nature">
        <title>The Trichoplax genome and the nature of placozoans.</title>
        <authorList>
            <person name="Srivastava M."/>
            <person name="Begovic E."/>
            <person name="Chapman J."/>
            <person name="Putnam N.H."/>
            <person name="Hellsten U."/>
            <person name="Kawashima T."/>
            <person name="Kuo A."/>
            <person name="Mitros T."/>
            <person name="Salamov A."/>
            <person name="Carpenter M.L."/>
            <person name="Signorovitch A.Y."/>
            <person name="Moreno M.A."/>
            <person name="Kamm K."/>
            <person name="Grimwood J."/>
            <person name="Schmutz J."/>
            <person name="Shapiro H."/>
            <person name="Grigoriev I.V."/>
            <person name="Buss L.W."/>
            <person name="Schierwater B."/>
            <person name="Dellaporta S.L."/>
            <person name="Rokhsar D.S."/>
        </authorList>
    </citation>
    <scope>NUCLEOTIDE SEQUENCE [LARGE SCALE GENOMIC DNA]</scope>
    <source>
        <strain evidence="9 10">Grell-BS-1999</strain>
    </source>
</reference>
<dbReference type="NCBIfam" id="TIGR01509">
    <property type="entry name" value="HAD-SF-IA-v3"/>
    <property type="match status" value="1"/>
</dbReference>
<dbReference type="PANTHER" id="PTHR18901:SF38">
    <property type="entry name" value="PSEUDOURIDINE-5'-PHOSPHATASE"/>
    <property type="match status" value="1"/>
</dbReference>